<dbReference type="PANTHER" id="PTHR48075">
    <property type="entry name" value="3-HYDROXYACYL-COA DEHYDROGENASE FAMILY PROTEIN"/>
    <property type="match status" value="1"/>
</dbReference>
<evidence type="ECO:0000259" key="4">
    <source>
        <dbReference type="Pfam" id="PF02737"/>
    </source>
</evidence>
<dbReference type="Pfam" id="PF00725">
    <property type="entry name" value="3HCDH"/>
    <property type="match status" value="1"/>
</dbReference>
<keyword evidence="2" id="KW-0560">Oxidoreductase</keyword>
<evidence type="ECO:0000313" key="6">
    <source>
        <dbReference type="Proteomes" id="UP001309876"/>
    </source>
</evidence>
<dbReference type="Pfam" id="PF02737">
    <property type="entry name" value="3HCDH_N"/>
    <property type="match status" value="1"/>
</dbReference>
<dbReference type="AlphaFoldDB" id="A0AAN7T1P4"/>
<feature type="domain" description="3-hydroxyacyl-CoA dehydrogenase NAD binding" evidence="4">
    <location>
        <begin position="33"/>
        <end position="211"/>
    </location>
</feature>
<accession>A0AAN7T1P4</accession>
<dbReference type="Gene3D" id="1.10.1040.10">
    <property type="entry name" value="N-(1-d-carboxylethyl)-l-norvaline Dehydrogenase, domain 2"/>
    <property type="match status" value="1"/>
</dbReference>
<dbReference type="InterPro" id="IPR036291">
    <property type="entry name" value="NAD(P)-bd_dom_sf"/>
</dbReference>
<evidence type="ECO:0008006" key="7">
    <source>
        <dbReference type="Google" id="ProtNLM"/>
    </source>
</evidence>
<dbReference type="SUPFAM" id="SSF51735">
    <property type="entry name" value="NAD(P)-binding Rossmann-fold domains"/>
    <property type="match status" value="1"/>
</dbReference>
<dbReference type="InterPro" id="IPR006176">
    <property type="entry name" value="3-OHacyl-CoA_DH_NAD-bd"/>
</dbReference>
<dbReference type="GO" id="GO:0006631">
    <property type="term" value="P:fatty acid metabolic process"/>
    <property type="evidence" value="ECO:0007669"/>
    <property type="project" value="InterPro"/>
</dbReference>
<protein>
    <recommendedName>
        <fullName evidence="7">3-hydroxyacyl-CoA dehydrogenase</fullName>
    </recommendedName>
</protein>
<sequence length="358" mass="39258">MSIEAGETIRSKLAYTRRPESAVSSQSQTDIPITLIGLGTIGISFASLYLKHSEATISIYDPRPDLQEHVKSILPGYLDVKDAKELVQTYLTNGRLRICSSVEEACKEAVIVQEQTAENVTLKRLIWKQVVDTVSPEAHLWSSTSGIPASQQVAELEDKSRLLVVHPFNPPHIMPLIEIVPSPHTRPEETEFARSFFSALGSDHQPVVIKKEVPGFVGNRLAFVLLREACHLVSEGVVSVEDIDKVVEASIGPRWAVTGPFKSYHYGGGTRGLGAFFHNLSGTIEDIWDTAGTESFKSSSFLTEAKQAGEGDSNPSKSWADVVVEQTREAYGMPTPADFAKRDEALKKLLQARNTKTG</sequence>
<gene>
    <name evidence="5" type="ORF">LTR05_002107</name>
</gene>
<dbReference type="Proteomes" id="UP001309876">
    <property type="component" value="Unassembled WGS sequence"/>
</dbReference>
<dbReference type="InterPro" id="IPR008927">
    <property type="entry name" value="6-PGluconate_DH-like_C_sf"/>
</dbReference>
<organism evidence="5 6">
    <name type="scientific">Lithohypha guttulata</name>
    <dbReference type="NCBI Taxonomy" id="1690604"/>
    <lineage>
        <taxon>Eukaryota</taxon>
        <taxon>Fungi</taxon>
        <taxon>Dikarya</taxon>
        <taxon>Ascomycota</taxon>
        <taxon>Pezizomycotina</taxon>
        <taxon>Eurotiomycetes</taxon>
        <taxon>Chaetothyriomycetidae</taxon>
        <taxon>Chaetothyriales</taxon>
        <taxon>Trichomeriaceae</taxon>
        <taxon>Lithohypha</taxon>
    </lineage>
</organism>
<dbReference type="PANTHER" id="PTHR48075:SF1">
    <property type="entry name" value="LAMBDA-CRYSTALLIN HOMOLOG"/>
    <property type="match status" value="1"/>
</dbReference>
<feature type="domain" description="3-hydroxyacyl-CoA dehydrogenase C-terminal" evidence="3">
    <location>
        <begin position="215"/>
        <end position="278"/>
    </location>
</feature>
<name>A0AAN7T1P4_9EURO</name>
<comment type="caution">
    <text evidence="5">The sequence shown here is derived from an EMBL/GenBank/DDBJ whole genome shotgun (WGS) entry which is preliminary data.</text>
</comment>
<keyword evidence="6" id="KW-1185">Reference proteome</keyword>
<evidence type="ECO:0000256" key="1">
    <source>
        <dbReference type="ARBA" id="ARBA00009463"/>
    </source>
</evidence>
<evidence type="ECO:0000256" key="2">
    <source>
        <dbReference type="ARBA" id="ARBA00023002"/>
    </source>
</evidence>
<comment type="similarity">
    <text evidence="1">Belongs to the 3-hydroxyacyl-CoA dehydrogenase family.</text>
</comment>
<proteinExistence type="inferred from homology"/>
<evidence type="ECO:0000259" key="3">
    <source>
        <dbReference type="Pfam" id="PF00725"/>
    </source>
</evidence>
<evidence type="ECO:0000313" key="5">
    <source>
        <dbReference type="EMBL" id="KAK5087892.1"/>
    </source>
</evidence>
<dbReference type="GO" id="GO:0050104">
    <property type="term" value="F:L-gulonate 3-dehydrogenase activity"/>
    <property type="evidence" value="ECO:0007669"/>
    <property type="project" value="TreeGrafter"/>
</dbReference>
<dbReference type="InterPro" id="IPR013328">
    <property type="entry name" value="6PGD_dom2"/>
</dbReference>
<dbReference type="InterPro" id="IPR006108">
    <property type="entry name" value="3HC_DH_C"/>
</dbReference>
<dbReference type="SUPFAM" id="SSF48179">
    <property type="entry name" value="6-phosphogluconate dehydrogenase C-terminal domain-like"/>
    <property type="match status" value="1"/>
</dbReference>
<dbReference type="EMBL" id="JAVRRJ010000002">
    <property type="protein sequence ID" value="KAK5087892.1"/>
    <property type="molecule type" value="Genomic_DNA"/>
</dbReference>
<dbReference type="GO" id="GO:0070403">
    <property type="term" value="F:NAD+ binding"/>
    <property type="evidence" value="ECO:0007669"/>
    <property type="project" value="InterPro"/>
</dbReference>
<reference evidence="5 6" key="1">
    <citation type="submission" date="2023-08" db="EMBL/GenBank/DDBJ databases">
        <title>Black Yeasts Isolated from many extreme environments.</title>
        <authorList>
            <person name="Coleine C."/>
            <person name="Stajich J.E."/>
            <person name="Selbmann L."/>
        </authorList>
    </citation>
    <scope>NUCLEOTIDE SEQUENCE [LARGE SCALE GENOMIC DNA]</scope>
    <source>
        <strain evidence="5 6">CCFEE 5910</strain>
    </source>
</reference>
<dbReference type="Gene3D" id="3.40.50.720">
    <property type="entry name" value="NAD(P)-binding Rossmann-like Domain"/>
    <property type="match status" value="1"/>
</dbReference>